<reference evidence="1 2" key="1">
    <citation type="submission" date="2019-10" db="EMBL/GenBank/DDBJ databases">
        <authorList>
            <person name="Karimi E."/>
        </authorList>
    </citation>
    <scope>NUCLEOTIDE SEQUENCE [LARGE SCALE GENOMIC DNA]</scope>
    <source>
        <strain evidence="1">Acinetobacter sp. 8BE</strain>
    </source>
</reference>
<accession>A0A653KCQ1</accession>
<gene>
    <name evidence="1" type="ORF">ACI8B_60121</name>
</gene>
<organism evidence="1 2">
    <name type="scientific">Acinetobacter proteolyticus</name>
    <dbReference type="NCBI Taxonomy" id="1776741"/>
    <lineage>
        <taxon>Bacteria</taxon>
        <taxon>Pseudomonadati</taxon>
        <taxon>Pseudomonadota</taxon>
        <taxon>Gammaproteobacteria</taxon>
        <taxon>Moraxellales</taxon>
        <taxon>Moraxellaceae</taxon>
        <taxon>Acinetobacter</taxon>
    </lineage>
</organism>
<dbReference type="RefSeq" id="WP_159724413.1">
    <property type="nucleotide sequence ID" value="NZ_LR732744.1"/>
</dbReference>
<name>A0A653KCQ1_9GAMM</name>
<evidence type="ECO:0000313" key="2">
    <source>
        <dbReference type="Proteomes" id="UP000430404"/>
    </source>
</evidence>
<evidence type="ECO:0000313" key="1">
    <source>
        <dbReference type="EMBL" id="VXA58279.1"/>
    </source>
</evidence>
<dbReference type="AlphaFoldDB" id="A0A653KCQ1"/>
<protein>
    <submittedName>
        <fullName evidence="1">Uncharacterized protein</fullName>
    </submittedName>
</protein>
<sequence length="74" mass="8876">MKYIYLKKDGKYLHIVQNEHEEYQDQSDISAVYSQQYVLKPDKDGAIKFQQQREVDYFLAKQGRKLKGFTQVKE</sequence>
<dbReference type="Proteomes" id="UP000430404">
    <property type="component" value="Unassembled WGS sequence"/>
</dbReference>
<proteinExistence type="predicted"/>
<dbReference type="EMBL" id="CABWKZ010000056">
    <property type="protein sequence ID" value="VXA58279.1"/>
    <property type="molecule type" value="Genomic_DNA"/>
</dbReference>